<feature type="domain" description="Amidohydrolase-related" evidence="2">
    <location>
        <begin position="33"/>
        <end position="315"/>
    </location>
</feature>
<name>A0A2S0ICU1_9BURK</name>
<dbReference type="RefSeq" id="WP_105240514.1">
    <property type="nucleotide sequence ID" value="NZ_CP023270.1"/>
</dbReference>
<evidence type="ECO:0000256" key="1">
    <source>
        <dbReference type="SAM" id="MobiDB-lite"/>
    </source>
</evidence>
<dbReference type="InterPro" id="IPR006680">
    <property type="entry name" value="Amidohydro-rel"/>
</dbReference>
<sequence length="315" mass="33822">MSRTQPASSSDDPRTVLGIRHSPVTGTIPPGACDCHVHIFGPFDRYPLAENRVFMPGLASTDDLLALHAALGVDRAVVVQASPQGTDNRCMTDALATLNAAGHASRGVAVLSPDITRDGLRALHAAGVRGARVNLQSFGQHDPTVARDALARTAEQVADLGWHVQIYTTLPVVTALAPALRDCPVPVVIDHFALASAVAGTGQPGFDALLEMVATGNVYVKLSAPYRLTVWQDGRPPIEARQIARALIDTRLDRMLWGTDWPHSGAWPGVARTRDRSEPLHPIDDGEQLSAFCAWVSETEKQAILVDNAARLYDF</sequence>
<protein>
    <recommendedName>
        <fullName evidence="2">Amidohydrolase-related domain-containing protein</fullName>
    </recommendedName>
</protein>
<dbReference type="OrthoDB" id="9787654at2"/>
<keyword evidence="4" id="KW-1185">Reference proteome</keyword>
<dbReference type="EMBL" id="CP023270">
    <property type="protein sequence ID" value="AVJ29852.1"/>
    <property type="molecule type" value="Genomic_DNA"/>
</dbReference>
<evidence type="ECO:0000259" key="2">
    <source>
        <dbReference type="Pfam" id="PF04909"/>
    </source>
</evidence>
<proteinExistence type="predicted"/>
<dbReference type="InterPro" id="IPR032466">
    <property type="entry name" value="Metal_Hydrolase"/>
</dbReference>
<dbReference type="SUPFAM" id="SSF51556">
    <property type="entry name" value="Metallo-dependent hydrolases"/>
    <property type="match status" value="1"/>
</dbReference>
<dbReference type="AlphaFoldDB" id="A0A2S0ICU1"/>
<dbReference type="GO" id="GO:0016787">
    <property type="term" value="F:hydrolase activity"/>
    <property type="evidence" value="ECO:0007669"/>
    <property type="project" value="InterPro"/>
</dbReference>
<accession>A0A2S0ICU1</accession>
<gene>
    <name evidence="3" type="ORF">CLM73_23665</name>
</gene>
<reference evidence="3 4" key="1">
    <citation type="submission" date="2017-09" db="EMBL/GenBank/DDBJ databases">
        <title>Genomic, metabolic, and phenotypic characteristics of bacterial isolates from the natural microbiome of the model nematode Caenorhabditis elegans.</title>
        <authorList>
            <person name="Zimmermann J."/>
            <person name="Obeng N."/>
            <person name="Yang W."/>
            <person name="Obeng O."/>
            <person name="Kissoyan K."/>
            <person name="Pees B."/>
            <person name="Dirksen P."/>
            <person name="Hoppner M."/>
            <person name="Franke A."/>
            <person name="Rosenstiel P."/>
            <person name="Leippe M."/>
            <person name="Dierking K."/>
            <person name="Kaleta C."/>
            <person name="Schulenburg H."/>
        </authorList>
    </citation>
    <scope>NUCLEOTIDE SEQUENCE [LARGE SCALE GENOMIC DNA]</scope>
    <source>
        <strain evidence="3 4">MYb73</strain>
    </source>
</reference>
<dbReference type="Pfam" id="PF04909">
    <property type="entry name" value="Amidohydro_2"/>
    <property type="match status" value="1"/>
</dbReference>
<dbReference type="PANTHER" id="PTHR35563">
    <property type="entry name" value="BARREL METAL-DEPENDENT HYDROLASE, PUTATIVE (AFU_ORTHOLOGUE AFUA_1G16240)-RELATED"/>
    <property type="match status" value="1"/>
</dbReference>
<dbReference type="PANTHER" id="PTHR35563:SF2">
    <property type="entry name" value="BARREL METAL-DEPENDENT HYDROLASE, PUTATIVE (AFU_ORTHOLOGUE AFUA_1G16240)-RELATED"/>
    <property type="match status" value="1"/>
</dbReference>
<feature type="region of interest" description="Disordered" evidence="1">
    <location>
        <begin position="1"/>
        <end position="23"/>
    </location>
</feature>
<evidence type="ECO:0000313" key="3">
    <source>
        <dbReference type="EMBL" id="AVJ29852.1"/>
    </source>
</evidence>
<feature type="compositionally biased region" description="Polar residues" evidence="1">
    <location>
        <begin position="1"/>
        <end position="10"/>
    </location>
</feature>
<evidence type="ECO:0000313" key="4">
    <source>
        <dbReference type="Proteomes" id="UP000239477"/>
    </source>
</evidence>
<dbReference type="InterPro" id="IPR052358">
    <property type="entry name" value="Aro_Compnd_Degr_Hydrolases"/>
</dbReference>
<dbReference type="Gene3D" id="3.20.20.140">
    <property type="entry name" value="Metal-dependent hydrolases"/>
    <property type="match status" value="1"/>
</dbReference>
<dbReference type="Proteomes" id="UP000239477">
    <property type="component" value="Chromosome"/>
</dbReference>
<organism evidence="3 4">
    <name type="scientific">Achromobacter spanius</name>
    <dbReference type="NCBI Taxonomy" id="217203"/>
    <lineage>
        <taxon>Bacteria</taxon>
        <taxon>Pseudomonadati</taxon>
        <taxon>Pseudomonadota</taxon>
        <taxon>Betaproteobacteria</taxon>
        <taxon>Burkholderiales</taxon>
        <taxon>Alcaligenaceae</taxon>
        <taxon>Achromobacter</taxon>
    </lineage>
</organism>